<dbReference type="Proteomes" id="UP000192455">
    <property type="component" value="Unassembled WGS sequence"/>
</dbReference>
<evidence type="ECO:0000256" key="4">
    <source>
        <dbReference type="ARBA" id="ARBA00022692"/>
    </source>
</evidence>
<evidence type="ECO:0000256" key="5">
    <source>
        <dbReference type="ARBA" id="ARBA00022989"/>
    </source>
</evidence>
<protein>
    <submittedName>
        <fullName evidence="7">Multisubunit potassium/proton antiporter, PhaE subunit</fullName>
    </submittedName>
</protein>
<dbReference type="GO" id="GO:0008324">
    <property type="term" value="F:monoatomic cation transmembrane transporter activity"/>
    <property type="evidence" value="ECO:0007669"/>
    <property type="project" value="InterPro"/>
</dbReference>
<dbReference type="NCBIfam" id="NF006520">
    <property type="entry name" value="PRK08965.1-4"/>
    <property type="match status" value="1"/>
</dbReference>
<name>A0A1R3WT72_9RHOB</name>
<dbReference type="InterPro" id="IPR002758">
    <property type="entry name" value="Cation_antiport_E"/>
</dbReference>
<comment type="similarity">
    <text evidence="2">Belongs to the CPA3 antiporters (TC 2.A.63) subunit E family.</text>
</comment>
<keyword evidence="6" id="KW-0472">Membrane</keyword>
<dbReference type="GO" id="GO:0005886">
    <property type="term" value="C:plasma membrane"/>
    <property type="evidence" value="ECO:0007669"/>
    <property type="project" value="UniProtKB-SubCell"/>
</dbReference>
<keyword evidence="4" id="KW-0812">Transmembrane</keyword>
<sequence length="162" mass="17767">MSRLVPHPLMSATLLLAWLLLTRFSVGMALLGAAVALIAGLAMAPLGMPAVRIRNWTKVIRLLGIVSVDVVRSNIAVVRLILSGPDACAARASFLELDMSLRDRHALTVLAVIITSTPGTTWVEYDPESGRLMLHVLDLIDAAYLTRQIHERYEALLLEIFE</sequence>
<dbReference type="EMBL" id="FTPS01000001">
    <property type="protein sequence ID" value="SIT81133.1"/>
    <property type="molecule type" value="Genomic_DNA"/>
</dbReference>
<accession>A0A1R3WT72</accession>
<proteinExistence type="inferred from homology"/>
<evidence type="ECO:0000313" key="8">
    <source>
        <dbReference type="Proteomes" id="UP000192455"/>
    </source>
</evidence>
<comment type="subcellular location">
    <subcellularLocation>
        <location evidence="1">Cell membrane</location>
        <topology evidence="1">Multi-pass membrane protein</topology>
    </subcellularLocation>
</comment>
<organism evidence="7 8">
    <name type="scientific">Pontibaca methylaminivorans</name>
    <dbReference type="NCBI Taxonomy" id="515897"/>
    <lineage>
        <taxon>Bacteria</taxon>
        <taxon>Pseudomonadati</taxon>
        <taxon>Pseudomonadota</taxon>
        <taxon>Alphaproteobacteria</taxon>
        <taxon>Rhodobacterales</taxon>
        <taxon>Roseobacteraceae</taxon>
        <taxon>Pontibaca</taxon>
    </lineage>
</organism>
<keyword evidence="8" id="KW-1185">Reference proteome</keyword>
<dbReference type="AlphaFoldDB" id="A0A1R3WT72"/>
<dbReference type="PANTHER" id="PTHR34584:SF1">
    <property type="entry name" value="NA(+)_H(+) ANTIPORTER SUBUNIT E1"/>
    <property type="match status" value="1"/>
</dbReference>
<dbReference type="RefSeq" id="WP_076649009.1">
    <property type="nucleotide sequence ID" value="NZ_FTPS01000001.1"/>
</dbReference>
<evidence type="ECO:0000256" key="2">
    <source>
        <dbReference type="ARBA" id="ARBA00006228"/>
    </source>
</evidence>
<evidence type="ECO:0000256" key="1">
    <source>
        <dbReference type="ARBA" id="ARBA00004651"/>
    </source>
</evidence>
<dbReference type="PANTHER" id="PTHR34584">
    <property type="entry name" value="NA(+)/H(+) ANTIPORTER SUBUNIT E1"/>
    <property type="match status" value="1"/>
</dbReference>
<reference evidence="7 8" key="1">
    <citation type="submission" date="2017-01" db="EMBL/GenBank/DDBJ databases">
        <authorList>
            <person name="Mah S.A."/>
            <person name="Swanson W.J."/>
            <person name="Moy G.W."/>
            <person name="Vacquier V.D."/>
        </authorList>
    </citation>
    <scope>NUCLEOTIDE SEQUENCE [LARGE SCALE GENOMIC DNA]</scope>
    <source>
        <strain evidence="7 8">DSM 21219</strain>
    </source>
</reference>
<evidence type="ECO:0000256" key="6">
    <source>
        <dbReference type="ARBA" id="ARBA00023136"/>
    </source>
</evidence>
<evidence type="ECO:0000256" key="3">
    <source>
        <dbReference type="ARBA" id="ARBA00022475"/>
    </source>
</evidence>
<gene>
    <name evidence="7" type="ORF">SAMN05421849_1430</name>
</gene>
<dbReference type="Pfam" id="PF01899">
    <property type="entry name" value="MNHE"/>
    <property type="match status" value="1"/>
</dbReference>
<keyword evidence="5" id="KW-1133">Transmembrane helix</keyword>
<dbReference type="OrthoDB" id="9807187at2"/>
<evidence type="ECO:0000313" key="7">
    <source>
        <dbReference type="EMBL" id="SIT81133.1"/>
    </source>
</evidence>
<dbReference type="STRING" id="515897.SAMN05421849_1430"/>
<keyword evidence="3" id="KW-1003">Cell membrane</keyword>